<dbReference type="PROSITE" id="PS50920">
    <property type="entry name" value="SOLCAR"/>
    <property type="match status" value="2"/>
</dbReference>
<dbReference type="SUPFAM" id="SSF103506">
    <property type="entry name" value="Mitochondrial carrier"/>
    <property type="match status" value="1"/>
</dbReference>
<keyword evidence="8 9" id="KW-0472">Membrane</keyword>
<dbReference type="EMBL" id="MBFS01001026">
    <property type="protein sequence ID" value="PVV01499.1"/>
    <property type="molecule type" value="Genomic_DNA"/>
</dbReference>
<evidence type="ECO:0000256" key="4">
    <source>
        <dbReference type="ARBA" id="ARBA00022737"/>
    </source>
</evidence>
<dbReference type="PANTHER" id="PTHR45829">
    <property type="entry name" value="MITOCHONDRIAL CARRIER PROTEIN RIM2"/>
    <property type="match status" value="1"/>
</dbReference>
<feature type="transmembrane region" description="Helical" evidence="12">
    <location>
        <begin position="170"/>
        <end position="192"/>
    </location>
</feature>
<keyword evidence="6 12" id="KW-1133">Transmembrane helix</keyword>
<evidence type="ECO:0000256" key="8">
    <source>
        <dbReference type="ARBA" id="ARBA00023136"/>
    </source>
</evidence>
<keyword evidence="5" id="KW-0999">Mitochondrion inner membrane</keyword>
<dbReference type="InterPro" id="IPR049562">
    <property type="entry name" value="SLC25A33/36-like"/>
</dbReference>
<comment type="caution">
    <text evidence="13">The sequence shown here is derived from an EMBL/GenBank/DDBJ whole genome shotgun (WGS) entry which is preliminary data.</text>
</comment>
<evidence type="ECO:0000313" key="13">
    <source>
        <dbReference type="EMBL" id="PVV01499.1"/>
    </source>
</evidence>
<evidence type="ECO:0000313" key="14">
    <source>
        <dbReference type="Proteomes" id="UP000245609"/>
    </source>
</evidence>
<comment type="similarity">
    <text evidence="10">Belongs to the mitochondrial carrier (TC 2.A.29) family.</text>
</comment>
<evidence type="ECO:0000256" key="5">
    <source>
        <dbReference type="ARBA" id="ARBA00022792"/>
    </source>
</evidence>
<keyword evidence="4" id="KW-0677">Repeat</keyword>
<feature type="repeat" description="Solcar" evidence="9">
    <location>
        <begin position="117"/>
        <end position="198"/>
    </location>
</feature>
<sequence length="307" mass="34436">MLKQLSMLITPSSWVSTERSPNVPQLKSISTFPRPQHPPQKTAPSGNIPKPSVSHWHNILAGGVAGLIGASVTAPFDVIRTRLQNFTCHKESFLQAIQFTTYTYVKKQLLQYNNNKESSIIHLASGICAGLVTATATNPIWVVKTRMQLGNYKSSFQCFKSIFKNESFPGLYNGITASYLGTIELSIQWMLYEKFKKITTENTSNKFIGYFGAASVSKLLASVIAYPHEVLRTRMRQMPMQYINPITKEQVFGYKYKSIWQSSKFIYIEEGIRGFYGGLTSHLLKTVPNAAVMFVSFELLSGLFASL</sequence>
<dbReference type="Proteomes" id="UP000245609">
    <property type="component" value="Unassembled WGS sequence"/>
</dbReference>
<proteinExistence type="inferred from homology"/>
<feature type="compositionally biased region" description="Polar residues" evidence="11">
    <location>
        <begin position="15"/>
        <end position="33"/>
    </location>
</feature>
<dbReference type="OrthoDB" id="269120at2759"/>
<evidence type="ECO:0000256" key="12">
    <source>
        <dbReference type="SAM" id="Phobius"/>
    </source>
</evidence>
<evidence type="ECO:0008006" key="15">
    <source>
        <dbReference type="Google" id="ProtNLM"/>
    </source>
</evidence>
<dbReference type="Pfam" id="PF00153">
    <property type="entry name" value="Mito_carr"/>
    <property type="match status" value="3"/>
</dbReference>
<gene>
    <name evidence="13" type="ORF">BB560_004086</name>
</gene>
<evidence type="ECO:0000256" key="2">
    <source>
        <dbReference type="ARBA" id="ARBA00022448"/>
    </source>
</evidence>
<evidence type="ECO:0000256" key="3">
    <source>
        <dbReference type="ARBA" id="ARBA00022692"/>
    </source>
</evidence>
<evidence type="ECO:0000256" key="6">
    <source>
        <dbReference type="ARBA" id="ARBA00022989"/>
    </source>
</evidence>
<accession>A0A2T9ZA59</accession>
<protein>
    <recommendedName>
        <fullName evidence="15">Mitochondrial carrier protein</fullName>
    </recommendedName>
</protein>
<dbReference type="GO" id="GO:1990519">
    <property type="term" value="P:pyrimidine nucleotide import into mitochondrion"/>
    <property type="evidence" value="ECO:0007669"/>
    <property type="project" value="TreeGrafter"/>
</dbReference>
<feature type="transmembrane region" description="Helical" evidence="12">
    <location>
        <begin position="207"/>
        <end position="226"/>
    </location>
</feature>
<evidence type="ECO:0000256" key="9">
    <source>
        <dbReference type="PROSITE-ProRule" id="PRU00282"/>
    </source>
</evidence>
<evidence type="ECO:0000256" key="1">
    <source>
        <dbReference type="ARBA" id="ARBA00004448"/>
    </source>
</evidence>
<dbReference type="GO" id="GO:0005743">
    <property type="term" value="C:mitochondrial inner membrane"/>
    <property type="evidence" value="ECO:0007669"/>
    <property type="project" value="UniProtKB-SubCell"/>
</dbReference>
<keyword evidence="3 9" id="KW-0812">Transmembrane</keyword>
<organism evidence="13 14">
    <name type="scientific">Smittium megazygosporum</name>
    <dbReference type="NCBI Taxonomy" id="133381"/>
    <lineage>
        <taxon>Eukaryota</taxon>
        <taxon>Fungi</taxon>
        <taxon>Fungi incertae sedis</taxon>
        <taxon>Zoopagomycota</taxon>
        <taxon>Kickxellomycotina</taxon>
        <taxon>Harpellomycetes</taxon>
        <taxon>Harpellales</taxon>
        <taxon>Legeriomycetaceae</taxon>
        <taxon>Smittium</taxon>
    </lineage>
</organism>
<dbReference type="STRING" id="133381.A0A2T9ZA59"/>
<dbReference type="Gene3D" id="1.50.40.10">
    <property type="entry name" value="Mitochondrial carrier domain"/>
    <property type="match status" value="2"/>
</dbReference>
<evidence type="ECO:0000256" key="10">
    <source>
        <dbReference type="RuleBase" id="RU000488"/>
    </source>
</evidence>
<keyword evidence="2 10" id="KW-0813">Transport</keyword>
<dbReference type="InterPro" id="IPR023395">
    <property type="entry name" value="MCP_dom_sf"/>
</dbReference>
<dbReference type="InterPro" id="IPR018108">
    <property type="entry name" value="MCP_transmembrane"/>
</dbReference>
<keyword evidence="14" id="KW-1185">Reference proteome</keyword>
<keyword evidence="7" id="KW-0496">Mitochondrion</keyword>
<dbReference type="PANTHER" id="PTHR45829:SF4">
    <property type="entry name" value="MITOCHONDRIAL CARRIER PROTEIN RIM2"/>
    <property type="match status" value="1"/>
</dbReference>
<evidence type="ECO:0000256" key="7">
    <source>
        <dbReference type="ARBA" id="ARBA00023128"/>
    </source>
</evidence>
<dbReference type="AlphaFoldDB" id="A0A2T9ZA59"/>
<feature type="repeat" description="Solcar" evidence="9">
    <location>
        <begin position="205"/>
        <end position="303"/>
    </location>
</feature>
<feature type="region of interest" description="Disordered" evidence="11">
    <location>
        <begin position="15"/>
        <end position="48"/>
    </location>
</feature>
<dbReference type="GO" id="GO:0015218">
    <property type="term" value="F:pyrimidine nucleotide transmembrane transporter activity"/>
    <property type="evidence" value="ECO:0007669"/>
    <property type="project" value="InterPro"/>
</dbReference>
<comment type="subcellular location">
    <subcellularLocation>
        <location evidence="1">Mitochondrion inner membrane</location>
        <topology evidence="1">Multi-pass membrane protein</topology>
    </subcellularLocation>
</comment>
<reference evidence="13 14" key="1">
    <citation type="journal article" date="2018" name="MBio">
        <title>Comparative Genomics Reveals the Core Gene Toolbox for the Fungus-Insect Symbiosis.</title>
        <authorList>
            <person name="Wang Y."/>
            <person name="Stata M."/>
            <person name="Wang W."/>
            <person name="Stajich J.E."/>
            <person name="White M.M."/>
            <person name="Moncalvo J.M."/>
        </authorList>
    </citation>
    <scope>NUCLEOTIDE SEQUENCE [LARGE SCALE GENOMIC DNA]</scope>
    <source>
        <strain evidence="13 14">SC-DP-2</strain>
    </source>
</reference>
<evidence type="ECO:0000256" key="11">
    <source>
        <dbReference type="SAM" id="MobiDB-lite"/>
    </source>
</evidence>
<name>A0A2T9ZA59_9FUNG</name>